<keyword evidence="1" id="KW-0812">Transmembrane</keyword>
<keyword evidence="3" id="KW-1185">Reference proteome</keyword>
<comment type="caution">
    <text evidence="2">The sequence shown here is derived from an EMBL/GenBank/DDBJ whole genome shotgun (WGS) entry which is preliminary data.</text>
</comment>
<organism evidence="2 3">
    <name type="scientific">Weissella muntiaci</name>
    <dbReference type="NCBI Taxonomy" id="2508881"/>
    <lineage>
        <taxon>Bacteria</taxon>
        <taxon>Bacillati</taxon>
        <taxon>Bacillota</taxon>
        <taxon>Bacilli</taxon>
        <taxon>Lactobacillales</taxon>
        <taxon>Lactobacillaceae</taxon>
        <taxon>Weissella</taxon>
    </lineage>
</organism>
<proteinExistence type="predicted"/>
<reference evidence="2 3" key="1">
    <citation type="submission" date="2019-01" db="EMBL/GenBank/DDBJ databases">
        <title>Weissella sp. nov., a novel lactic acid bacterium isolated from animal feces.</title>
        <authorList>
            <person name="Wang L.-T."/>
        </authorList>
    </citation>
    <scope>NUCLEOTIDE SEQUENCE [LARGE SCALE GENOMIC DNA]</scope>
    <source>
        <strain evidence="2 3">8H-2</strain>
    </source>
</reference>
<dbReference type="RefSeq" id="WP_148623265.1">
    <property type="nucleotide sequence ID" value="NZ_SDGZ01000023.1"/>
</dbReference>
<feature type="transmembrane region" description="Helical" evidence="1">
    <location>
        <begin position="60"/>
        <end position="78"/>
    </location>
</feature>
<feature type="transmembrane region" description="Helical" evidence="1">
    <location>
        <begin position="34"/>
        <end position="53"/>
    </location>
</feature>
<keyword evidence="1" id="KW-1133">Transmembrane helix</keyword>
<keyword evidence="1" id="KW-0472">Membrane</keyword>
<evidence type="ECO:0000313" key="2">
    <source>
        <dbReference type="EMBL" id="TYC48136.1"/>
    </source>
</evidence>
<feature type="transmembrane region" description="Helical" evidence="1">
    <location>
        <begin position="9"/>
        <end position="28"/>
    </location>
</feature>
<name>A0A6C2C3L0_9LACO</name>
<dbReference type="AlphaFoldDB" id="A0A6C2C3L0"/>
<dbReference type="Proteomes" id="UP000371977">
    <property type="component" value="Unassembled WGS sequence"/>
</dbReference>
<accession>A0A6C2C3L0</accession>
<evidence type="ECO:0000313" key="3">
    <source>
        <dbReference type="Proteomes" id="UP000371977"/>
    </source>
</evidence>
<dbReference type="EMBL" id="SDGZ01000023">
    <property type="protein sequence ID" value="TYC48136.1"/>
    <property type="molecule type" value="Genomic_DNA"/>
</dbReference>
<sequence length="85" mass="9594">MEVTEIKRIVQWVLAGLLIISAVALFFYTSITWIIIATVIVACMLAVEAWDMYQNKQRSAWGILIFAVMAALLVAQIVQPNLFSY</sequence>
<protein>
    <submittedName>
        <fullName evidence="2">Uncharacterized protein</fullName>
    </submittedName>
</protein>
<gene>
    <name evidence="2" type="ORF">ESZ50_09145</name>
</gene>
<evidence type="ECO:0000256" key="1">
    <source>
        <dbReference type="SAM" id="Phobius"/>
    </source>
</evidence>